<accession>A0A1Z5JVM9</accession>
<protein>
    <submittedName>
        <fullName evidence="6">MFS transporter, PAT family, solute carrier family 33 (Acetyl-CoA transportor), member 1</fullName>
    </submittedName>
</protein>
<comment type="caution">
    <text evidence="6">The sequence shown here is derived from an EMBL/GenBank/DDBJ whole genome shotgun (WGS) entry which is preliminary data.</text>
</comment>
<dbReference type="Proteomes" id="UP000198406">
    <property type="component" value="Unassembled WGS sequence"/>
</dbReference>
<evidence type="ECO:0000313" key="6">
    <source>
        <dbReference type="EMBL" id="GAX18103.1"/>
    </source>
</evidence>
<feature type="transmembrane region" description="Helical" evidence="5">
    <location>
        <begin position="538"/>
        <end position="555"/>
    </location>
</feature>
<dbReference type="InParanoid" id="A0A1Z5JVM9"/>
<evidence type="ECO:0000256" key="5">
    <source>
        <dbReference type="SAM" id="Phobius"/>
    </source>
</evidence>
<dbReference type="Pfam" id="PF13000">
    <property type="entry name" value="Acatn"/>
    <property type="match status" value="3"/>
</dbReference>
<organism evidence="6 7">
    <name type="scientific">Fistulifera solaris</name>
    <name type="common">Oleaginous diatom</name>
    <dbReference type="NCBI Taxonomy" id="1519565"/>
    <lineage>
        <taxon>Eukaryota</taxon>
        <taxon>Sar</taxon>
        <taxon>Stramenopiles</taxon>
        <taxon>Ochrophyta</taxon>
        <taxon>Bacillariophyta</taxon>
        <taxon>Bacillariophyceae</taxon>
        <taxon>Bacillariophycidae</taxon>
        <taxon>Naviculales</taxon>
        <taxon>Naviculaceae</taxon>
        <taxon>Fistulifera</taxon>
    </lineage>
</organism>
<keyword evidence="4 5" id="KW-0472">Membrane</keyword>
<name>A0A1Z5JVM9_FISSO</name>
<feature type="transmembrane region" description="Helical" evidence="5">
    <location>
        <begin position="147"/>
        <end position="166"/>
    </location>
</feature>
<dbReference type="GO" id="GO:0016020">
    <property type="term" value="C:membrane"/>
    <property type="evidence" value="ECO:0007669"/>
    <property type="project" value="UniProtKB-SubCell"/>
</dbReference>
<feature type="transmembrane region" description="Helical" evidence="5">
    <location>
        <begin position="491"/>
        <end position="512"/>
    </location>
</feature>
<sequence length="612" mass="66985">MNSKMTLEARDTLPPVPRSPLQRFFPGRNDSGASSFTSFDSSDPNEHHNDFFNYALLIVLYTLQGIPMGLSASIPFLIQQKIKTLAASAAAATTGVSSAVTVTDSAAASYNANAIFALCSWPFSLKLLWAPIVDAVFIRKFGRRKSWLVPVQSLAGILMVMGSSFVEHQLGLGPSLNSAINVKGVTAFFFALYFLMATQDIAVDGWALTMLAKKNRGRGPVCNSIGQNLGYFLSFVGFLALNDPESSERVWRPLLGLPSNPSVGLVSLGGFLRIMGYLMIVTTTAVALFKQEAPTVPVKLDRQESNTMWSLLPKQNDDDNDDKELDASEIGLRETYHRLWAVCQLPAVRWLFLILLTYRLPTALGDNVKFLKAVEYGLSRSTTALLSPTVILPLGILVPVVASKIWHGQPLCGQFMTGYKLRVTLAPLLDVLLLTTLQKGKPTTRNESIIFWSILVLSTAVQAIVSSLQFNAQMTFFAHRVDPAIGGSYMTLLNTAANLGGTWPASFVMWLVGHLTKAPVCSPESEGPPVCTAGRDPYFTLQLLFSVLGCIWIFVMGGQVRRIADLPDDAWRTHLLDKESVDEESSTFRLTEFVNSTTAGLWKPGKNDTKGE</sequence>
<evidence type="ECO:0000313" key="7">
    <source>
        <dbReference type="Proteomes" id="UP000198406"/>
    </source>
</evidence>
<dbReference type="FunCoup" id="A0A1Z5JVM9">
    <property type="interactions" value="170"/>
</dbReference>
<dbReference type="SUPFAM" id="SSF103473">
    <property type="entry name" value="MFS general substrate transporter"/>
    <property type="match status" value="1"/>
</dbReference>
<comment type="subcellular location">
    <subcellularLocation>
        <location evidence="1">Membrane</location>
        <topology evidence="1">Multi-pass membrane protein</topology>
    </subcellularLocation>
</comment>
<evidence type="ECO:0000256" key="1">
    <source>
        <dbReference type="ARBA" id="ARBA00004141"/>
    </source>
</evidence>
<dbReference type="PANTHER" id="PTHR12778">
    <property type="entry name" value="SOLUTE CARRIER FAMILY 33 ACETYL-COA TRANSPORTER -RELATED"/>
    <property type="match status" value="1"/>
</dbReference>
<dbReference type="PANTHER" id="PTHR12778:SF9">
    <property type="entry name" value="ACETYL-COENZYME A TRANSPORTER 1"/>
    <property type="match status" value="1"/>
</dbReference>
<feature type="transmembrane region" description="Helical" evidence="5">
    <location>
        <begin position="261"/>
        <end position="289"/>
    </location>
</feature>
<dbReference type="AlphaFoldDB" id="A0A1Z5JVM9"/>
<evidence type="ECO:0000256" key="3">
    <source>
        <dbReference type="ARBA" id="ARBA00022989"/>
    </source>
</evidence>
<feature type="transmembrane region" description="Helical" evidence="5">
    <location>
        <begin position="221"/>
        <end position="241"/>
    </location>
</feature>
<dbReference type="EMBL" id="BDSP01000124">
    <property type="protein sequence ID" value="GAX18103.1"/>
    <property type="molecule type" value="Genomic_DNA"/>
</dbReference>
<evidence type="ECO:0000256" key="2">
    <source>
        <dbReference type="ARBA" id="ARBA00022692"/>
    </source>
</evidence>
<dbReference type="InterPro" id="IPR036259">
    <property type="entry name" value="MFS_trans_sf"/>
</dbReference>
<keyword evidence="2 5" id="KW-0812">Transmembrane</keyword>
<gene>
    <name evidence="6" type="ORF">FisN_25Hh080</name>
</gene>
<feature type="transmembrane region" description="Helical" evidence="5">
    <location>
        <begin position="51"/>
        <end position="78"/>
    </location>
</feature>
<reference evidence="6 7" key="1">
    <citation type="journal article" date="2015" name="Plant Cell">
        <title>Oil accumulation by the oleaginous diatom Fistulifera solaris as revealed by the genome and transcriptome.</title>
        <authorList>
            <person name="Tanaka T."/>
            <person name="Maeda Y."/>
            <person name="Veluchamy A."/>
            <person name="Tanaka M."/>
            <person name="Abida H."/>
            <person name="Marechal E."/>
            <person name="Bowler C."/>
            <person name="Muto M."/>
            <person name="Sunaga Y."/>
            <person name="Tanaka M."/>
            <person name="Yoshino T."/>
            <person name="Taniguchi T."/>
            <person name="Fukuda Y."/>
            <person name="Nemoto M."/>
            <person name="Matsumoto M."/>
            <person name="Wong P.S."/>
            <person name="Aburatani S."/>
            <person name="Fujibuchi W."/>
        </authorList>
    </citation>
    <scope>NUCLEOTIDE SEQUENCE [LARGE SCALE GENOMIC DNA]</scope>
    <source>
        <strain evidence="6 7">JPCC DA0580</strain>
    </source>
</reference>
<keyword evidence="3 5" id="KW-1133">Transmembrane helix</keyword>
<dbReference type="OrthoDB" id="6415790at2759"/>
<feature type="transmembrane region" description="Helical" evidence="5">
    <location>
        <begin position="385"/>
        <end position="407"/>
    </location>
</feature>
<feature type="transmembrane region" description="Helical" evidence="5">
    <location>
        <begin position="449"/>
        <end position="470"/>
    </location>
</feature>
<proteinExistence type="predicted"/>
<dbReference type="GO" id="GO:0035348">
    <property type="term" value="P:acetyl-CoA transmembrane transport"/>
    <property type="evidence" value="ECO:0007669"/>
    <property type="project" value="InterPro"/>
</dbReference>
<keyword evidence="7" id="KW-1185">Reference proteome</keyword>
<evidence type="ECO:0000256" key="4">
    <source>
        <dbReference type="ARBA" id="ARBA00023136"/>
    </source>
</evidence>
<feature type="transmembrane region" description="Helical" evidence="5">
    <location>
        <begin position="186"/>
        <end position="209"/>
    </location>
</feature>
<dbReference type="InterPro" id="IPR004752">
    <property type="entry name" value="AmpG_permease/AT-1"/>
</dbReference>
<dbReference type="InterPro" id="IPR024371">
    <property type="entry name" value="AcetylCoA_trans_1-like"/>
</dbReference>
<dbReference type="GO" id="GO:0008521">
    <property type="term" value="F:acetyl-CoA transmembrane transporter activity"/>
    <property type="evidence" value="ECO:0007669"/>
    <property type="project" value="InterPro"/>
</dbReference>